<protein>
    <submittedName>
        <fullName evidence="1">HAD family hydrolase</fullName>
    </submittedName>
</protein>
<keyword evidence="2" id="KW-1185">Reference proteome</keyword>
<sequence length="344" mass="38830">MKITYPTLFIIFALCALTSCKEGNKIDIKSESEMAVAKFETKNALSAWADAPKKRIIDWVTAVTTEGASDFIPVADRIAVFDNDGTLWPEQPVPNQAQYMFDYLKKEMPNHPEWQKDAVLNGAAKGDFEPLKKAGMIGLMNLIDKTHTVQTEDEFEASVKTWIDTTMSKKYNRPYNEIVYLPMIQLLDYLKANEFKNFIVSGGGADFMRAFAEEAYDIPPYQVIGSYGETKYEVIDGVPTITKVSGDVYVDDKAGKPQAIHRFIGKKPVFCGGNSDGDQAMMQYTSSSKYKSMCVILHHTDGEREFEYDLKTLSGHLETALVEAKEKNWLVVDMKNDFKTIFNF</sequence>
<evidence type="ECO:0000313" key="2">
    <source>
        <dbReference type="Proteomes" id="UP001589605"/>
    </source>
</evidence>
<dbReference type="Proteomes" id="UP001589605">
    <property type="component" value="Unassembled WGS sequence"/>
</dbReference>
<name>A0ABV5F5C5_9FLAO</name>
<gene>
    <name evidence="1" type="ORF">ACFFVB_16025</name>
</gene>
<comment type="caution">
    <text evidence="1">The sequence shown here is derived from an EMBL/GenBank/DDBJ whole genome shotgun (WGS) entry which is preliminary data.</text>
</comment>
<dbReference type="GO" id="GO:0016787">
    <property type="term" value="F:hydrolase activity"/>
    <property type="evidence" value="ECO:0007669"/>
    <property type="project" value="UniProtKB-KW"/>
</dbReference>
<dbReference type="InterPro" id="IPR023214">
    <property type="entry name" value="HAD_sf"/>
</dbReference>
<dbReference type="InterPro" id="IPR036412">
    <property type="entry name" value="HAD-like_sf"/>
</dbReference>
<dbReference type="RefSeq" id="WP_382384239.1">
    <property type="nucleotide sequence ID" value="NZ_JBHMEZ010000014.1"/>
</dbReference>
<dbReference type="EMBL" id="JBHMEZ010000014">
    <property type="protein sequence ID" value="MFB9054599.1"/>
    <property type="molecule type" value="Genomic_DNA"/>
</dbReference>
<dbReference type="SUPFAM" id="SSF56784">
    <property type="entry name" value="HAD-like"/>
    <property type="match status" value="1"/>
</dbReference>
<organism evidence="1 2">
    <name type="scientific">Formosa undariae</name>
    <dbReference type="NCBI Taxonomy" id="1325436"/>
    <lineage>
        <taxon>Bacteria</taxon>
        <taxon>Pseudomonadati</taxon>
        <taxon>Bacteroidota</taxon>
        <taxon>Flavobacteriia</taxon>
        <taxon>Flavobacteriales</taxon>
        <taxon>Flavobacteriaceae</taxon>
        <taxon>Formosa</taxon>
    </lineage>
</organism>
<proteinExistence type="predicted"/>
<reference evidence="1 2" key="1">
    <citation type="submission" date="2024-09" db="EMBL/GenBank/DDBJ databases">
        <authorList>
            <person name="Sun Q."/>
            <person name="Mori K."/>
        </authorList>
    </citation>
    <scope>NUCLEOTIDE SEQUENCE [LARGE SCALE GENOMIC DNA]</scope>
    <source>
        <strain evidence="1 2">CECT 8286</strain>
    </source>
</reference>
<accession>A0ABV5F5C5</accession>
<evidence type="ECO:0000313" key="1">
    <source>
        <dbReference type="EMBL" id="MFB9054599.1"/>
    </source>
</evidence>
<dbReference type="Gene3D" id="3.40.50.1000">
    <property type="entry name" value="HAD superfamily/HAD-like"/>
    <property type="match status" value="1"/>
</dbReference>
<dbReference type="Pfam" id="PF12710">
    <property type="entry name" value="HAD"/>
    <property type="match status" value="1"/>
</dbReference>
<dbReference type="PROSITE" id="PS51257">
    <property type="entry name" value="PROKAR_LIPOPROTEIN"/>
    <property type="match status" value="1"/>
</dbReference>
<keyword evidence="1" id="KW-0378">Hydrolase</keyword>